<dbReference type="InterPro" id="IPR029480">
    <property type="entry name" value="Transpos_assoc"/>
</dbReference>
<feature type="compositionally biased region" description="Basic residues" evidence="1">
    <location>
        <begin position="1"/>
        <end position="11"/>
    </location>
</feature>
<feature type="compositionally biased region" description="Polar residues" evidence="1">
    <location>
        <begin position="1477"/>
        <end position="1500"/>
    </location>
</feature>
<name>A0A443PC05_9MAGN</name>
<proteinExistence type="predicted"/>
<keyword evidence="4" id="KW-1185">Reference proteome</keyword>
<evidence type="ECO:0000259" key="2">
    <source>
        <dbReference type="PROSITE" id="PS50011"/>
    </source>
</evidence>
<feature type="region of interest" description="Disordered" evidence="1">
    <location>
        <begin position="1475"/>
        <end position="1500"/>
    </location>
</feature>
<dbReference type="OrthoDB" id="1092181at2759"/>
<dbReference type="STRING" id="337451.A0A443PC05"/>
<dbReference type="Pfam" id="PF13963">
    <property type="entry name" value="Transpos_assoc"/>
    <property type="match status" value="1"/>
</dbReference>
<dbReference type="SMART" id="SM00220">
    <property type="entry name" value="S_TKc"/>
    <property type="match status" value="1"/>
</dbReference>
<evidence type="ECO:0000256" key="1">
    <source>
        <dbReference type="SAM" id="MobiDB-lite"/>
    </source>
</evidence>
<dbReference type="PROSITE" id="PS50011">
    <property type="entry name" value="PROTEIN_KINASE_DOM"/>
    <property type="match status" value="1"/>
</dbReference>
<dbReference type="Pfam" id="PF13960">
    <property type="entry name" value="DUF4218"/>
    <property type="match status" value="1"/>
</dbReference>
<dbReference type="InterPro" id="IPR004242">
    <property type="entry name" value="Transposase_21"/>
</dbReference>
<gene>
    <name evidence="3" type="ORF">CKAN_01728100</name>
</gene>
<protein>
    <submittedName>
        <fullName evidence="3">Transposase</fullName>
    </submittedName>
</protein>
<dbReference type="InterPro" id="IPR000719">
    <property type="entry name" value="Prot_kinase_dom"/>
</dbReference>
<feature type="region of interest" description="Disordered" evidence="1">
    <location>
        <begin position="1"/>
        <end position="28"/>
    </location>
</feature>
<dbReference type="Pfam" id="PF00069">
    <property type="entry name" value="Pkinase"/>
    <property type="match status" value="1"/>
</dbReference>
<evidence type="ECO:0000313" key="3">
    <source>
        <dbReference type="EMBL" id="RWR88284.1"/>
    </source>
</evidence>
<accession>A0A443PC05</accession>
<dbReference type="Proteomes" id="UP000283530">
    <property type="component" value="Unassembled WGS sequence"/>
</dbReference>
<dbReference type="PANTHER" id="PTHR10775:SF182">
    <property type="entry name" value="TRANSPOSON, EN_SPM-LIKE, TRANSPOSASE-ASSOCIATED DOMAIN PROTEIN-RELATED"/>
    <property type="match status" value="1"/>
</dbReference>
<feature type="domain" description="Protein kinase" evidence="2">
    <location>
        <begin position="1133"/>
        <end position="1434"/>
    </location>
</feature>
<dbReference type="SUPFAM" id="SSF56112">
    <property type="entry name" value="Protein kinase-like (PK-like)"/>
    <property type="match status" value="1"/>
</dbReference>
<comment type="caution">
    <text evidence="3">The sequence shown here is derived from an EMBL/GenBank/DDBJ whole genome shotgun (WGS) entry which is preliminary data.</text>
</comment>
<sequence length="1589" mass="183136">MPLVARRRRASPKPVLPSSRGRSEEGRRLEEGSRIGFLLQKLEEEDRFGLGLFFGLDPGQPDPFTGKVAWAMQPFQVGSRVFVATWNVGGKPPHDGLNLEDFLHVDDSLDLYVFGRHLFLSPATSPIDFAPFFLFPPAPIFDRQRHFDFDLQRHLSLSPATSPIDFAPFFLFPPAPIFDRQRHFDFDLQRHLSLSPTRSLSLSSTLAPTKNMAMNKEWMTAPRLSNEYLKGVEDFLEFLRANRQKLGGDDWYCCPCVKCRNIVGGKKTLRDIREHLICDGVDTSYTKWIHHGEIHSISTVNIDTVNNNEDAFPRMVDMVNDVFARIPNEDGVEYHMGGNAPTCMDETNYEEDVHAQDNSPEGIQYKKLMEDPMQPLYPSCPTDDTKLSVTVELLSMKTRYKWSNKSFNELLQLFKRVLPEHNALPDNTYNAKKIVDSFRMEEKIIHACRNDCILYWREHEKKDNCPTCRLSRWKPVNPTKPRAVRLPWKKLRYFPITPRLQRMYSVPWIAESMTWHANASLVPNDSIMRHPVDSSCWKQVDRKNPQFASEARNVRLGLATDGFNPFRIKNNAYSCWPVMVVPYNLPPSLCMHKEFTMLSLLIPGKKGPGHDIDIYLQPLIAELNELWSIGTVTYDSYNKNRFTMKAILLWVIHDFPAYGHLSGCRTAGKFGCPVCGEETDSLWLKHGKKCTYMEHRRFLANLRHPFRSQKSQFNGKEEHRKPPRRLSGSELLSKMDNIQTNFGKSKKRKRPADELNSTPWTKRSIFFDLPYWKDLPIRHNLDVMHIEKNVTEILIGTIMNTKEKTKDGLQARQDLKEMKIKKKLWPVEKNGKLIYPDAPYTLSLLEKDLICKTLYHLKVPIGYSGNWRHNVNLDDLELKNLKSHDYHILMQQLLPVMLMYAFESQKPLRAAIRQLSIFFNVLCSKIINREELMKMKDSIVETLCVFEKYFPPSFFVSMIHLVVHLADEAKICGPIRYRWMYPFERMMKTFKRYVVNHTYPEGSISECILMDEAMMYAMNYMPNGTKGSHKQARWKWMDDDGLCAFPIEKKGKVEYLEIVQYQQARKWVLESSVENVAWKEKYDRYVQEHIFNVQNRRGTIRTEKEMDYIPWLRQQLQNEENSVLKRLADGPKFEAISYSSYAINGYVFCTADSEISKTTQNSGVSMQALTKFRSSVNDTNFVSEENTYNISEIHKNFVMKKANISWKGWKYVLRHQAIDKYLTDAERKSNVPKFVKPEDWVKFVDISSTSAALAAREAGKIARSKLKSPHTTGRKGQARVAAELASNILLDESFEPKVADFGLAKFTQEGMTHWSTRVAGTLGYVAPEYALYGQLTEKSDVYSFGVVMLELLSGKKALSSVGESKSWLVTDWAWSLVQEGEYWMLLKMDDVITAYESDNSVAQGDLDHDAVAKVFGRDSRGRVRGLGIVSKTAIKHSAPYKRALEEEHECNTHLQTEVKRLKEYQMGIRREMDEPRQTLTEGGTQVRPSTYHGSSSQAQDNSSCQVACTNEPNTNTHQGTCRLLHYVRKDITVALGRVLGLSTEEEGCYRIVVDEILKFDVELLGGEKTFGDLTVGDIISWPTYRTMFD</sequence>
<evidence type="ECO:0000313" key="4">
    <source>
        <dbReference type="Proteomes" id="UP000283530"/>
    </source>
</evidence>
<dbReference type="GO" id="GO:0005524">
    <property type="term" value="F:ATP binding"/>
    <property type="evidence" value="ECO:0007669"/>
    <property type="project" value="InterPro"/>
</dbReference>
<dbReference type="GO" id="GO:0004672">
    <property type="term" value="F:protein kinase activity"/>
    <property type="evidence" value="ECO:0007669"/>
    <property type="project" value="InterPro"/>
</dbReference>
<organism evidence="3 4">
    <name type="scientific">Cinnamomum micranthum f. kanehirae</name>
    <dbReference type="NCBI Taxonomy" id="337451"/>
    <lineage>
        <taxon>Eukaryota</taxon>
        <taxon>Viridiplantae</taxon>
        <taxon>Streptophyta</taxon>
        <taxon>Embryophyta</taxon>
        <taxon>Tracheophyta</taxon>
        <taxon>Spermatophyta</taxon>
        <taxon>Magnoliopsida</taxon>
        <taxon>Magnoliidae</taxon>
        <taxon>Laurales</taxon>
        <taxon>Lauraceae</taxon>
        <taxon>Cinnamomum</taxon>
    </lineage>
</organism>
<dbReference type="InterPro" id="IPR025452">
    <property type="entry name" value="DUF4218"/>
</dbReference>
<dbReference type="Gene3D" id="1.10.510.10">
    <property type="entry name" value="Transferase(Phosphotransferase) domain 1"/>
    <property type="match status" value="1"/>
</dbReference>
<dbReference type="Pfam" id="PF02992">
    <property type="entry name" value="Transposase_21"/>
    <property type="match status" value="1"/>
</dbReference>
<dbReference type="InterPro" id="IPR011009">
    <property type="entry name" value="Kinase-like_dom_sf"/>
</dbReference>
<dbReference type="EMBL" id="QPKB01000007">
    <property type="protein sequence ID" value="RWR88284.1"/>
    <property type="molecule type" value="Genomic_DNA"/>
</dbReference>
<reference evidence="3 4" key="1">
    <citation type="journal article" date="2019" name="Nat. Plants">
        <title>Stout camphor tree genome fills gaps in understanding of flowering plant genome evolution.</title>
        <authorList>
            <person name="Chaw S.M."/>
            <person name="Liu Y.C."/>
            <person name="Wu Y.W."/>
            <person name="Wang H.Y."/>
            <person name="Lin C.I."/>
            <person name="Wu C.S."/>
            <person name="Ke H.M."/>
            <person name="Chang L.Y."/>
            <person name="Hsu C.Y."/>
            <person name="Yang H.T."/>
            <person name="Sudianto E."/>
            <person name="Hsu M.H."/>
            <person name="Wu K.P."/>
            <person name="Wang L.N."/>
            <person name="Leebens-Mack J.H."/>
            <person name="Tsai I.J."/>
        </authorList>
    </citation>
    <scope>NUCLEOTIDE SEQUENCE [LARGE SCALE GENOMIC DNA]</scope>
    <source>
        <strain evidence="4">cv. Chaw 1501</strain>
        <tissue evidence="3">Young leaves</tissue>
    </source>
</reference>
<dbReference type="PANTHER" id="PTHR10775">
    <property type="entry name" value="OS08G0208400 PROTEIN"/>
    <property type="match status" value="1"/>
</dbReference>